<proteinExistence type="predicted"/>
<evidence type="ECO:0000256" key="3">
    <source>
        <dbReference type="ARBA" id="ARBA00023163"/>
    </source>
</evidence>
<evidence type="ECO:0000313" key="5">
    <source>
        <dbReference type="EMBL" id="CAG9703604.1"/>
    </source>
</evidence>
<dbReference type="PANTHER" id="PTHR44846">
    <property type="entry name" value="MANNOSYL-D-GLYCERATE TRANSPORT/METABOLISM SYSTEM REPRESSOR MNGR-RELATED"/>
    <property type="match status" value="1"/>
</dbReference>
<dbReference type="EMBL" id="CAKJVE010000004">
    <property type="protein sequence ID" value="CAG9703604.1"/>
    <property type="molecule type" value="Genomic_DNA"/>
</dbReference>
<dbReference type="GO" id="GO:0003700">
    <property type="term" value="F:DNA-binding transcription factor activity"/>
    <property type="evidence" value="ECO:0007669"/>
    <property type="project" value="InterPro"/>
</dbReference>
<sequence length="236" mass="27880">MECNNIEYEIMDNLLLDIRENKYKFDEKLPSDNELAERYNVPRIKVRNIYKKIEQMGYIYSLQGRGRFLKKRGSSIELILSGNESFSKKLKRGGVNLDTINICAERIPYNKSIWDELHASKDINVYKIGRLRCVDKEPLAIHFSYVSQKVFKDISREGRKITSMFDYYKKKGFINYSTEKSMLEVLYPTSKERKLLDCGELVPLLKLKSNCKDEDTDIILEYTEIIYRGDKFIYKI</sequence>
<reference evidence="5" key="2">
    <citation type="submission" date="2021-10" db="EMBL/GenBank/DDBJ databases">
        <authorList>
            <person name="Mesa V."/>
        </authorList>
    </citation>
    <scope>NUCLEOTIDE SEQUENCE</scope>
    <source>
        <strain evidence="5">CC3_PB</strain>
    </source>
</reference>
<dbReference type="Proteomes" id="UP000431451">
    <property type="component" value="Unassembled WGS sequence"/>
</dbReference>
<evidence type="ECO:0000256" key="2">
    <source>
        <dbReference type="ARBA" id="ARBA00023125"/>
    </source>
</evidence>
<evidence type="ECO:0000259" key="4">
    <source>
        <dbReference type="PROSITE" id="PS50949"/>
    </source>
</evidence>
<dbReference type="SMART" id="SM00866">
    <property type="entry name" value="UTRA"/>
    <property type="match status" value="1"/>
</dbReference>
<reference evidence="6 7" key="1">
    <citation type="submission" date="2018-06" db="EMBL/GenBank/DDBJ databases">
        <authorList>
            <consortium name="IHU Genomes"/>
        </authorList>
    </citation>
    <scope>NUCLEOTIDE SEQUENCE [LARGE SCALE GENOMIC DNA]</scope>
    <source>
        <strain evidence="6 7">NEC25</strain>
    </source>
</reference>
<gene>
    <name evidence="6" type="primary">yvoA_2</name>
    <name evidence="5" type="ORF">CNEO_40706</name>
    <name evidence="6" type="ORF">CNEONATNEC25_00338</name>
</gene>
<dbReference type="InterPro" id="IPR050679">
    <property type="entry name" value="Bact_HTH_transcr_reg"/>
</dbReference>
<dbReference type="SUPFAM" id="SSF46785">
    <property type="entry name" value="Winged helix' DNA-binding domain"/>
    <property type="match status" value="1"/>
</dbReference>
<dbReference type="InterPro" id="IPR036388">
    <property type="entry name" value="WH-like_DNA-bd_sf"/>
</dbReference>
<dbReference type="Pfam" id="PF00392">
    <property type="entry name" value="GntR"/>
    <property type="match status" value="1"/>
</dbReference>
<evidence type="ECO:0000256" key="1">
    <source>
        <dbReference type="ARBA" id="ARBA00023015"/>
    </source>
</evidence>
<dbReference type="Gene3D" id="3.40.1410.10">
    <property type="entry name" value="Chorismate lyase-like"/>
    <property type="match status" value="1"/>
</dbReference>
<dbReference type="InterPro" id="IPR036390">
    <property type="entry name" value="WH_DNA-bd_sf"/>
</dbReference>
<feature type="domain" description="HTH gntR-type" evidence="4">
    <location>
        <begin position="4"/>
        <end position="72"/>
    </location>
</feature>
<evidence type="ECO:0000313" key="7">
    <source>
        <dbReference type="Proteomes" id="UP000431451"/>
    </source>
</evidence>
<accession>A0A650LPP5</accession>
<protein>
    <submittedName>
        <fullName evidence="6">HTH-type transcriptional repressor YvoA</fullName>
    </submittedName>
    <submittedName>
        <fullName evidence="5">Predicted transcriptional regulator of N-Acetylglucosamine utilization, GntR family</fullName>
    </submittedName>
</protein>
<dbReference type="InterPro" id="IPR028978">
    <property type="entry name" value="Chorismate_lyase_/UTRA_dom_sf"/>
</dbReference>
<dbReference type="SMART" id="SM00345">
    <property type="entry name" value="HTH_GNTR"/>
    <property type="match status" value="1"/>
</dbReference>
<organism evidence="6 7">
    <name type="scientific">Clostridium neonatale</name>
    <dbReference type="NCBI Taxonomy" id="137838"/>
    <lineage>
        <taxon>Bacteria</taxon>
        <taxon>Bacillati</taxon>
        <taxon>Bacillota</taxon>
        <taxon>Clostridia</taxon>
        <taxon>Eubacteriales</taxon>
        <taxon>Clostridiaceae</taxon>
        <taxon>Clostridium</taxon>
    </lineage>
</organism>
<dbReference type="EMBL" id="UWJD01000001">
    <property type="protein sequence ID" value="VCT82778.1"/>
    <property type="molecule type" value="Genomic_DNA"/>
</dbReference>
<keyword evidence="2" id="KW-0238">DNA-binding</keyword>
<evidence type="ECO:0000313" key="6">
    <source>
        <dbReference type="EMBL" id="VCT82778.1"/>
    </source>
</evidence>
<dbReference type="GeneID" id="68875656"/>
<name>A0A650LPP5_9CLOT</name>
<dbReference type="PRINTS" id="PR00035">
    <property type="entry name" value="HTHGNTR"/>
</dbReference>
<dbReference type="RefSeq" id="WP_230132122.1">
    <property type="nucleotide sequence ID" value="NZ_CAKJVD010000034.1"/>
</dbReference>
<dbReference type="InterPro" id="IPR011663">
    <property type="entry name" value="UTRA"/>
</dbReference>
<dbReference type="SUPFAM" id="SSF64288">
    <property type="entry name" value="Chorismate lyase-like"/>
    <property type="match status" value="1"/>
</dbReference>
<dbReference type="PROSITE" id="PS50949">
    <property type="entry name" value="HTH_GNTR"/>
    <property type="match status" value="1"/>
</dbReference>
<keyword evidence="3" id="KW-0804">Transcription</keyword>
<dbReference type="AlphaFoldDB" id="A0A650LPP5"/>
<dbReference type="PANTHER" id="PTHR44846:SF1">
    <property type="entry name" value="MANNOSYL-D-GLYCERATE TRANSPORT_METABOLISM SYSTEM REPRESSOR MNGR-RELATED"/>
    <property type="match status" value="1"/>
</dbReference>
<dbReference type="CDD" id="cd07377">
    <property type="entry name" value="WHTH_GntR"/>
    <property type="match status" value="1"/>
</dbReference>
<dbReference type="Pfam" id="PF07702">
    <property type="entry name" value="UTRA"/>
    <property type="match status" value="1"/>
</dbReference>
<dbReference type="GO" id="GO:0045892">
    <property type="term" value="P:negative regulation of DNA-templated transcription"/>
    <property type="evidence" value="ECO:0007669"/>
    <property type="project" value="TreeGrafter"/>
</dbReference>
<keyword evidence="1" id="KW-0805">Transcription regulation</keyword>
<dbReference type="Gene3D" id="1.10.10.10">
    <property type="entry name" value="Winged helix-like DNA-binding domain superfamily/Winged helix DNA-binding domain"/>
    <property type="match status" value="1"/>
</dbReference>
<dbReference type="Proteomes" id="UP000789738">
    <property type="component" value="Unassembled WGS sequence"/>
</dbReference>
<dbReference type="GO" id="GO:0003677">
    <property type="term" value="F:DNA binding"/>
    <property type="evidence" value="ECO:0007669"/>
    <property type="project" value="UniProtKB-KW"/>
</dbReference>
<dbReference type="InterPro" id="IPR000524">
    <property type="entry name" value="Tscrpt_reg_HTH_GntR"/>
</dbReference>